<evidence type="ECO:0000313" key="4">
    <source>
        <dbReference type="Proteomes" id="UP000660611"/>
    </source>
</evidence>
<keyword evidence="4" id="KW-1185">Reference proteome</keyword>
<gene>
    <name evidence="3" type="ORF">Dsi01nite_073640</name>
</gene>
<feature type="compositionally biased region" description="Gly residues" evidence="1">
    <location>
        <begin position="345"/>
        <end position="366"/>
    </location>
</feature>
<keyword evidence="2" id="KW-1133">Transmembrane helix</keyword>
<feature type="region of interest" description="Disordered" evidence="1">
    <location>
        <begin position="224"/>
        <end position="271"/>
    </location>
</feature>
<reference evidence="3" key="1">
    <citation type="submission" date="2021-01" db="EMBL/GenBank/DDBJ databases">
        <title>Whole genome shotgun sequence of Dactylosporangium siamense NBRC 106093.</title>
        <authorList>
            <person name="Komaki H."/>
            <person name="Tamura T."/>
        </authorList>
    </citation>
    <scope>NUCLEOTIDE SEQUENCE</scope>
    <source>
        <strain evidence="3">NBRC 106093</strain>
    </source>
</reference>
<feature type="region of interest" description="Disordered" evidence="1">
    <location>
        <begin position="33"/>
        <end position="55"/>
    </location>
</feature>
<feature type="region of interest" description="Disordered" evidence="1">
    <location>
        <begin position="345"/>
        <end position="409"/>
    </location>
</feature>
<keyword evidence="2" id="KW-0812">Transmembrane</keyword>
<dbReference type="AlphaFoldDB" id="A0A919PVQ6"/>
<feature type="compositionally biased region" description="Low complexity" evidence="1">
    <location>
        <begin position="42"/>
        <end position="55"/>
    </location>
</feature>
<feature type="transmembrane region" description="Helical" evidence="2">
    <location>
        <begin position="71"/>
        <end position="91"/>
    </location>
</feature>
<feature type="compositionally biased region" description="Pro residues" evidence="1">
    <location>
        <begin position="371"/>
        <end position="393"/>
    </location>
</feature>
<evidence type="ECO:0000313" key="3">
    <source>
        <dbReference type="EMBL" id="GIG49323.1"/>
    </source>
</evidence>
<protein>
    <submittedName>
        <fullName evidence="3">Uncharacterized protein</fullName>
    </submittedName>
</protein>
<keyword evidence="2" id="KW-0472">Membrane</keyword>
<feature type="compositionally biased region" description="Low complexity" evidence="1">
    <location>
        <begin position="224"/>
        <end position="248"/>
    </location>
</feature>
<proteinExistence type="predicted"/>
<sequence length="409" mass="40675">MSTTTRGTERWAARSAGRLSGFVSSVLAVTSADRTTGRTSDRTASSTASSISGRVSRGDTRRVSLSISCRLAAAGIAAALASGGFGALVIAQPAHAATTPATDIETTVDNGNIQGKAGAKTAVGFEVSNRGDIKVAVGITIRVPGNTQIESAGDCTVVGGNRTAATCTKALDAKQSFKGSIQVVLRTAGEGNGGVDARITTQKVNDSKPGNNAAQFKIRVTGASATPSASKSTRASRSASADPAATSDEIIAPPEAGNGAIPRDDPKTTVSKDSGGLSFGFWIGVVAIVAALGLVGSLFYFRRKDRLEPDTGVFNLPAAGHDQATSVITPGVYGSPAAPAGAAFQGGQGYGQGFPPGQGAPGGPNVYGGPPAAPPAGPPAAGFPPAGGPPAPAPGANDQTIIMRRPDDL</sequence>
<accession>A0A919PVQ6</accession>
<evidence type="ECO:0000256" key="2">
    <source>
        <dbReference type="SAM" id="Phobius"/>
    </source>
</evidence>
<comment type="caution">
    <text evidence="3">The sequence shown here is derived from an EMBL/GenBank/DDBJ whole genome shotgun (WGS) entry which is preliminary data.</text>
</comment>
<feature type="transmembrane region" description="Helical" evidence="2">
    <location>
        <begin position="279"/>
        <end position="301"/>
    </location>
</feature>
<dbReference type="EMBL" id="BONQ01000117">
    <property type="protein sequence ID" value="GIG49323.1"/>
    <property type="molecule type" value="Genomic_DNA"/>
</dbReference>
<dbReference type="Proteomes" id="UP000660611">
    <property type="component" value="Unassembled WGS sequence"/>
</dbReference>
<organism evidence="3 4">
    <name type="scientific">Dactylosporangium siamense</name>
    <dbReference type="NCBI Taxonomy" id="685454"/>
    <lineage>
        <taxon>Bacteria</taxon>
        <taxon>Bacillati</taxon>
        <taxon>Actinomycetota</taxon>
        <taxon>Actinomycetes</taxon>
        <taxon>Micromonosporales</taxon>
        <taxon>Micromonosporaceae</taxon>
        <taxon>Dactylosporangium</taxon>
    </lineage>
</organism>
<evidence type="ECO:0000256" key="1">
    <source>
        <dbReference type="SAM" id="MobiDB-lite"/>
    </source>
</evidence>
<name>A0A919PVQ6_9ACTN</name>